<protein>
    <recommendedName>
        <fullName evidence="2">acetyl-CoA C-acetyltransferase</fullName>
        <ecNumber evidence="2">2.3.1.9</ecNumber>
    </recommendedName>
    <alternativeName>
        <fullName evidence="5">Acetoacetyl-CoA thiolase</fullName>
    </alternativeName>
</protein>
<evidence type="ECO:0000256" key="6">
    <source>
        <dbReference type="RuleBase" id="RU003557"/>
    </source>
</evidence>
<keyword evidence="4 6" id="KW-0012">Acyltransferase</keyword>
<accession>A0ABR5A034</accession>
<sequence>MEAGVSEIDRKAGGREKLMRNVVIVEGVRTAIGRMGGALKDVDPDFLSEKVMREVLFRTGVPGGDIDQVIWGHAKQSSDQPNIARVAALRAGLPIEVPGYTVHRQCASGLQAINNAAQEIMCGLSDIVLAGGAESMSNAPYYLRKARYGYEAGNAELVDSNTESQPRAQPIEVFGNLTMGMTAENLAVKYNISREAQDEFSLQSQERATAAIRVGKFKREIVPYELRKKKETIVFDIDEHPRETSMEKLAELKPVFKQGGTVTAGNSSGRNDGASALLLMSDEKAAERGLKPRLRIIAQASAGVSPEIMGIGPVPSTYKALKQAGLSMTDIDLIELNEAFAAQALAVVQELGIDRSKLNVNGGAIALGHPLGGTGAILMTKLMHEMERRGSRYGLVTLCIGGGQGTTTIVENLRV</sequence>
<evidence type="ECO:0000256" key="2">
    <source>
        <dbReference type="ARBA" id="ARBA00012705"/>
    </source>
</evidence>
<dbReference type="GO" id="GO:0003985">
    <property type="term" value="F:acetyl-CoA C-acetyltransferase activity"/>
    <property type="evidence" value="ECO:0007669"/>
    <property type="project" value="UniProtKB-EC"/>
</dbReference>
<dbReference type="InterPro" id="IPR020617">
    <property type="entry name" value="Thiolase_C"/>
</dbReference>
<organism evidence="9 10">
    <name type="scientific">Cohnella kolymensis</name>
    <dbReference type="NCBI Taxonomy" id="1590652"/>
    <lineage>
        <taxon>Bacteria</taxon>
        <taxon>Bacillati</taxon>
        <taxon>Bacillota</taxon>
        <taxon>Bacilli</taxon>
        <taxon>Bacillales</taxon>
        <taxon>Paenibacillaceae</taxon>
        <taxon>Cohnella</taxon>
    </lineage>
</organism>
<keyword evidence="3 6" id="KW-0808">Transferase</keyword>
<dbReference type="Gene3D" id="3.40.47.10">
    <property type="match status" value="2"/>
</dbReference>
<evidence type="ECO:0000256" key="1">
    <source>
        <dbReference type="ARBA" id="ARBA00010982"/>
    </source>
</evidence>
<dbReference type="InterPro" id="IPR020613">
    <property type="entry name" value="Thiolase_CS"/>
</dbReference>
<gene>
    <name evidence="9" type="ORF">SD71_20700</name>
</gene>
<dbReference type="EMBL" id="JXAL01000033">
    <property type="protein sequence ID" value="KIL34429.1"/>
    <property type="molecule type" value="Genomic_DNA"/>
</dbReference>
<dbReference type="Pfam" id="PF00108">
    <property type="entry name" value="Thiolase_N"/>
    <property type="match status" value="1"/>
</dbReference>
<evidence type="ECO:0000256" key="5">
    <source>
        <dbReference type="ARBA" id="ARBA00030755"/>
    </source>
</evidence>
<evidence type="ECO:0000259" key="8">
    <source>
        <dbReference type="Pfam" id="PF02803"/>
    </source>
</evidence>
<dbReference type="Proteomes" id="UP000054526">
    <property type="component" value="Unassembled WGS sequence"/>
</dbReference>
<evidence type="ECO:0000259" key="7">
    <source>
        <dbReference type="Pfam" id="PF00108"/>
    </source>
</evidence>
<feature type="domain" description="Thiolase C-terminal" evidence="8">
    <location>
        <begin position="291"/>
        <end position="411"/>
    </location>
</feature>
<dbReference type="InterPro" id="IPR016039">
    <property type="entry name" value="Thiolase-like"/>
</dbReference>
<dbReference type="PANTHER" id="PTHR18919:SF107">
    <property type="entry name" value="ACETYL-COA ACETYLTRANSFERASE, CYTOSOLIC"/>
    <property type="match status" value="1"/>
</dbReference>
<reference evidence="9 10" key="1">
    <citation type="submission" date="2014-12" db="EMBL/GenBank/DDBJ databases">
        <title>Draft genome sequence of Cohnella kolymensis strain B-2846.</title>
        <authorList>
            <person name="Karlyshev A.V."/>
            <person name="Kudryashova E.B."/>
        </authorList>
    </citation>
    <scope>NUCLEOTIDE SEQUENCE [LARGE SCALE GENOMIC DNA]</scope>
    <source>
        <strain evidence="9 10">VKM B-2846</strain>
    </source>
</reference>
<dbReference type="EC" id="2.3.1.9" evidence="2"/>
<evidence type="ECO:0000313" key="10">
    <source>
        <dbReference type="Proteomes" id="UP000054526"/>
    </source>
</evidence>
<dbReference type="NCBIfam" id="TIGR01930">
    <property type="entry name" value="AcCoA-C-Actrans"/>
    <property type="match status" value="1"/>
</dbReference>
<dbReference type="Pfam" id="PF02803">
    <property type="entry name" value="Thiolase_C"/>
    <property type="match status" value="1"/>
</dbReference>
<comment type="similarity">
    <text evidence="1 6">Belongs to the thiolase-like superfamily. Thiolase family.</text>
</comment>
<dbReference type="InterPro" id="IPR002155">
    <property type="entry name" value="Thiolase"/>
</dbReference>
<dbReference type="PIRSF" id="PIRSF000429">
    <property type="entry name" value="Ac-CoA_Ac_transf"/>
    <property type="match status" value="1"/>
</dbReference>
<evidence type="ECO:0000313" key="9">
    <source>
        <dbReference type="EMBL" id="KIL34429.1"/>
    </source>
</evidence>
<keyword evidence="10" id="KW-1185">Reference proteome</keyword>
<comment type="caution">
    <text evidence="9">The sequence shown here is derived from an EMBL/GenBank/DDBJ whole genome shotgun (WGS) entry which is preliminary data.</text>
</comment>
<evidence type="ECO:0000256" key="4">
    <source>
        <dbReference type="ARBA" id="ARBA00023315"/>
    </source>
</evidence>
<name>A0ABR5A034_9BACL</name>
<feature type="domain" description="Thiolase N-terminal" evidence="7">
    <location>
        <begin position="22"/>
        <end position="282"/>
    </location>
</feature>
<dbReference type="InterPro" id="IPR020616">
    <property type="entry name" value="Thiolase_N"/>
</dbReference>
<dbReference type="PROSITE" id="PS00737">
    <property type="entry name" value="THIOLASE_2"/>
    <property type="match status" value="1"/>
</dbReference>
<dbReference type="SUPFAM" id="SSF53901">
    <property type="entry name" value="Thiolase-like"/>
    <property type="match status" value="2"/>
</dbReference>
<dbReference type="CDD" id="cd00751">
    <property type="entry name" value="thiolase"/>
    <property type="match status" value="1"/>
</dbReference>
<evidence type="ECO:0000256" key="3">
    <source>
        <dbReference type="ARBA" id="ARBA00022679"/>
    </source>
</evidence>
<dbReference type="PANTHER" id="PTHR18919">
    <property type="entry name" value="ACETYL-COA C-ACYLTRANSFERASE"/>
    <property type="match status" value="1"/>
</dbReference>
<proteinExistence type="inferred from homology"/>